<comment type="caution">
    <text evidence="3">The sequence shown here is derived from an EMBL/GenBank/DDBJ whole genome shotgun (WGS) entry which is preliminary data.</text>
</comment>
<dbReference type="EMBL" id="JAFCMP010000067">
    <property type="protein sequence ID" value="KAG5188680.1"/>
    <property type="molecule type" value="Genomic_DNA"/>
</dbReference>
<evidence type="ECO:0000259" key="2">
    <source>
        <dbReference type="Pfam" id="PF15055"/>
    </source>
</evidence>
<keyword evidence="1" id="KW-0812">Transmembrane</keyword>
<name>A0A836CJA3_9STRA</name>
<dbReference type="Pfam" id="PF15055">
    <property type="entry name" value="DMAC1_Dmo2"/>
    <property type="match status" value="1"/>
</dbReference>
<dbReference type="InterPro" id="IPR028036">
    <property type="entry name" value="DMAC1-like_dom"/>
</dbReference>
<organism evidence="3 4">
    <name type="scientific">Tribonema minus</name>
    <dbReference type="NCBI Taxonomy" id="303371"/>
    <lineage>
        <taxon>Eukaryota</taxon>
        <taxon>Sar</taxon>
        <taxon>Stramenopiles</taxon>
        <taxon>Ochrophyta</taxon>
        <taxon>PX clade</taxon>
        <taxon>Xanthophyceae</taxon>
        <taxon>Tribonematales</taxon>
        <taxon>Tribonemataceae</taxon>
        <taxon>Tribonema</taxon>
    </lineage>
</organism>
<accession>A0A836CJA3</accession>
<evidence type="ECO:0000313" key="3">
    <source>
        <dbReference type="EMBL" id="KAG5188680.1"/>
    </source>
</evidence>
<sequence>MSERPPPQDCLSCKIIGSCTFLGLSGYTFMHYLQTPKAQVGNRMFMAAAAVGFAGVGIARAVWTPRQQPS</sequence>
<keyword evidence="1" id="KW-1133">Transmembrane helix</keyword>
<reference evidence="3" key="1">
    <citation type="submission" date="2021-02" db="EMBL/GenBank/DDBJ databases">
        <title>First Annotated Genome of the Yellow-green Alga Tribonema minus.</title>
        <authorList>
            <person name="Mahan K.M."/>
        </authorList>
    </citation>
    <scope>NUCLEOTIDE SEQUENCE</scope>
    <source>
        <strain evidence="3">UTEX B ZZ1240</strain>
    </source>
</reference>
<keyword evidence="1" id="KW-0472">Membrane</keyword>
<protein>
    <recommendedName>
        <fullName evidence="2">Distal membrane-arm assembly complex protein 1-like domain-containing protein</fullName>
    </recommendedName>
</protein>
<gene>
    <name evidence="3" type="ORF">JKP88DRAFT_234192</name>
</gene>
<keyword evidence="4" id="KW-1185">Reference proteome</keyword>
<evidence type="ECO:0000313" key="4">
    <source>
        <dbReference type="Proteomes" id="UP000664859"/>
    </source>
</evidence>
<evidence type="ECO:0000256" key="1">
    <source>
        <dbReference type="SAM" id="Phobius"/>
    </source>
</evidence>
<feature type="transmembrane region" description="Helical" evidence="1">
    <location>
        <begin position="15"/>
        <end position="33"/>
    </location>
</feature>
<dbReference type="OrthoDB" id="6604875at2759"/>
<dbReference type="AlphaFoldDB" id="A0A836CJA3"/>
<dbReference type="Proteomes" id="UP000664859">
    <property type="component" value="Unassembled WGS sequence"/>
</dbReference>
<feature type="transmembrane region" description="Helical" evidence="1">
    <location>
        <begin position="45"/>
        <end position="63"/>
    </location>
</feature>
<feature type="domain" description="Distal membrane-arm assembly complex protein 1-like" evidence="2">
    <location>
        <begin position="9"/>
        <end position="54"/>
    </location>
</feature>
<proteinExistence type="predicted"/>